<name>A0A4P9Z6E3_9FUNG</name>
<dbReference type="PANTHER" id="PTHR22705">
    <property type="entry name" value="ZINC FINGER, ZZ DOMAIN CONTAINING 3"/>
    <property type="match status" value="1"/>
</dbReference>
<dbReference type="InterPro" id="IPR037830">
    <property type="entry name" value="ZZZ3"/>
</dbReference>
<protein>
    <recommendedName>
        <fullName evidence="7">ZZ-type domain-containing protein</fullName>
    </recommendedName>
</protein>
<feature type="domain" description="ZZ-type" evidence="7">
    <location>
        <begin position="351"/>
        <end position="411"/>
    </location>
</feature>
<dbReference type="InterPro" id="IPR000433">
    <property type="entry name" value="Znf_ZZ"/>
</dbReference>
<keyword evidence="3" id="KW-0862">Zinc</keyword>
<keyword evidence="2 4" id="KW-0863">Zinc-finger</keyword>
<dbReference type="Pfam" id="PF00569">
    <property type="entry name" value="ZZ"/>
    <property type="match status" value="1"/>
</dbReference>
<dbReference type="EMBL" id="KZ989244">
    <property type="protein sequence ID" value="RKP27240.1"/>
    <property type="molecule type" value="Genomic_DNA"/>
</dbReference>
<dbReference type="PANTHER" id="PTHR22705:SF0">
    <property type="entry name" value="ZZ-TYPE ZINC FINGER-CONTAINING PROTEIN 3"/>
    <property type="match status" value="1"/>
</dbReference>
<evidence type="ECO:0000256" key="1">
    <source>
        <dbReference type="ARBA" id="ARBA00022723"/>
    </source>
</evidence>
<keyword evidence="9" id="KW-1185">Reference proteome</keyword>
<sequence>MSHQPSEAATPPPDHKLEGDNENEEEKEDERGVAAVSAQEHEILLQNEDYLLVHSALEVLREQLKQAESDLQCLARLKEQAKADPAQFVLSLCNKTRPTMPKLQPIVSIPNIELEKYGRGYAHIHSRYAADTTTTTAAANKSNAFMINAHQASLDAFQDSELSEPVASRPASEPPPSSLRAMVRQAAHMLPPRITSPDASADELDSTEDASPRPSKRQKSEASDGVSGTETRPTTPSAEVGAPRQPKQERLEQLMRIIPDEGVAAERYRRIAAALGTRTDRQVASRIQRLITKENYNSNTKLNLSQSTYRMLTMRGSVTGAVYLNLAPSILMPDEKAADTMASHEKPVTVHYGFSCDGCQVEPIVGIRWKCLQCPEEQQVDLCDSCHRIGEFENDLHRVDHPYEAWTESEPVEQAATTHDMHNYTDNDYAYLGLGT</sequence>
<accession>A0A4P9Z6E3</accession>
<proteinExistence type="predicted"/>
<dbReference type="PROSITE" id="PS50135">
    <property type="entry name" value="ZF_ZZ_2"/>
    <property type="match status" value="1"/>
</dbReference>
<keyword evidence="1" id="KW-0479">Metal-binding</keyword>
<dbReference type="SUPFAM" id="SSF57850">
    <property type="entry name" value="RING/U-box"/>
    <property type="match status" value="1"/>
</dbReference>
<dbReference type="SMART" id="SM00291">
    <property type="entry name" value="ZnF_ZZ"/>
    <property type="match status" value="1"/>
</dbReference>
<dbReference type="Gene3D" id="3.30.60.90">
    <property type="match status" value="1"/>
</dbReference>
<dbReference type="InterPro" id="IPR043145">
    <property type="entry name" value="Znf_ZZ_sf"/>
</dbReference>
<evidence type="ECO:0000256" key="6">
    <source>
        <dbReference type="SAM" id="MobiDB-lite"/>
    </source>
</evidence>
<feature type="region of interest" description="Disordered" evidence="6">
    <location>
        <begin position="1"/>
        <end position="35"/>
    </location>
</feature>
<evidence type="ECO:0000256" key="4">
    <source>
        <dbReference type="PROSITE-ProRule" id="PRU00228"/>
    </source>
</evidence>
<feature type="region of interest" description="Disordered" evidence="6">
    <location>
        <begin position="158"/>
        <end position="179"/>
    </location>
</feature>
<reference evidence="9" key="1">
    <citation type="journal article" date="2018" name="Nat. Microbiol.">
        <title>Leveraging single-cell genomics to expand the fungal tree of life.</title>
        <authorList>
            <person name="Ahrendt S.R."/>
            <person name="Quandt C.A."/>
            <person name="Ciobanu D."/>
            <person name="Clum A."/>
            <person name="Salamov A."/>
            <person name="Andreopoulos B."/>
            <person name="Cheng J.F."/>
            <person name="Woyke T."/>
            <person name="Pelin A."/>
            <person name="Henrissat B."/>
            <person name="Reynolds N.K."/>
            <person name="Benny G.L."/>
            <person name="Smith M.E."/>
            <person name="James T.Y."/>
            <person name="Grigoriev I.V."/>
        </authorList>
    </citation>
    <scope>NUCLEOTIDE SEQUENCE [LARGE SCALE GENOMIC DNA]</scope>
    <source>
        <strain evidence="9">Benny S71-1</strain>
    </source>
</reference>
<dbReference type="Proteomes" id="UP000278143">
    <property type="component" value="Unassembled WGS sequence"/>
</dbReference>
<dbReference type="GO" id="GO:0008270">
    <property type="term" value="F:zinc ion binding"/>
    <property type="evidence" value="ECO:0007669"/>
    <property type="project" value="UniProtKB-KW"/>
</dbReference>
<evidence type="ECO:0000313" key="8">
    <source>
        <dbReference type="EMBL" id="RKP27240.1"/>
    </source>
</evidence>
<keyword evidence="5" id="KW-0175">Coiled coil</keyword>
<dbReference type="AlphaFoldDB" id="A0A4P9Z6E3"/>
<feature type="compositionally biased region" description="Polar residues" evidence="6">
    <location>
        <begin position="226"/>
        <end position="237"/>
    </location>
</feature>
<feature type="coiled-coil region" evidence="5">
    <location>
        <begin position="57"/>
        <end position="84"/>
    </location>
</feature>
<evidence type="ECO:0000259" key="7">
    <source>
        <dbReference type="PROSITE" id="PS50135"/>
    </source>
</evidence>
<organism evidence="8 9">
    <name type="scientific">Syncephalis pseudoplumigaleata</name>
    <dbReference type="NCBI Taxonomy" id="1712513"/>
    <lineage>
        <taxon>Eukaryota</taxon>
        <taxon>Fungi</taxon>
        <taxon>Fungi incertae sedis</taxon>
        <taxon>Zoopagomycota</taxon>
        <taxon>Zoopagomycotina</taxon>
        <taxon>Zoopagomycetes</taxon>
        <taxon>Zoopagales</taxon>
        <taxon>Piptocephalidaceae</taxon>
        <taxon>Syncephalis</taxon>
    </lineage>
</organism>
<dbReference type="OrthoDB" id="424753at2759"/>
<evidence type="ECO:0000256" key="2">
    <source>
        <dbReference type="ARBA" id="ARBA00022771"/>
    </source>
</evidence>
<evidence type="ECO:0000256" key="5">
    <source>
        <dbReference type="SAM" id="Coils"/>
    </source>
</evidence>
<gene>
    <name evidence="8" type="ORF">SYNPS1DRAFT_27097</name>
</gene>
<evidence type="ECO:0000256" key="3">
    <source>
        <dbReference type="ARBA" id="ARBA00022833"/>
    </source>
</evidence>
<feature type="region of interest" description="Disordered" evidence="6">
    <location>
        <begin position="191"/>
        <end position="249"/>
    </location>
</feature>
<evidence type="ECO:0000313" key="9">
    <source>
        <dbReference type="Proteomes" id="UP000278143"/>
    </source>
</evidence>